<evidence type="ECO:0000313" key="2">
    <source>
        <dbReference type="Proteomes" id="UP001205998"/>
    </source>
</evidence>
<protein>
    <submittedName>
        <fullName evidence="1">Uncharacterized protein</fullName>
    </submittedName>
</protein>
<reference evidence="1" key="1">
    <citation type="submission" date="2018-07" db="EMBL/GenBank/DDBJ databases">
        <title>Comparative genomics of catfishes provides insights into carnivory and benthic adaptation.</title>
        <authorList>
            <person name="Zhang Y."/>
            <person name="Wang D."/>
            <person name="Peng Z."/>
            <person name="Zheng S."/>
            <person name="Shao F."/>
            <person name="Tao W."/>
        </authorList>
    </citation>
    <scope>NUCLEOTIDE SEQUENCE</scope>
    <source>
        <strain evidence="1">Chongqing</strain>
    </source>
</reference>
<feature type="non-terminal residue" evidence="1">
    <location>
        <position position="1"/>
    </location>
</feature>
<name>A0AAD5AQV6_SILAS</name>
<evidence type="ECO:0000313" key="1">
    <source>
        <dbReference type="EMBL" id="KAI5621214.1"/>
    </source>
</evidence>
<dbReference type="EMBL" id="MU551633">
    <property type="protein sequence ID" value="KAI5621214.1"/>
    <property type="molecule type" value="Genomic_DNA"/>
</dbReference>
<dbReference type="Proteomes" id="UP001205998">
    <property type="component" value="Unassembled WGS sequence"/>
</dbReference>
<gene>
    <name evidence="1" type="ORF">C0J50_19149</name>
</gene>
<organism evidence="1 2">
    <name type="scientific">Silurus asotus</name>
    <name type="common">Amur catfish</name>
    <name type="synonym">Parasilurus asotus</name>
    <dbReference type="NCBI Taxonomy" id="30991"/>
    <lineage>
        <taxon>Eukaryota</taxon>
        <taxon>Metazoa</taxon>
        <taxon>Chordata</taxon>
        <taxon>Craniata</taxon>
        <taxon>Vertebrata</taxon>
        <taxon>Euteleostomi</taxon>
        <taxon>Actinopterygii</taxon>
        <taxon>Neopterygii</taxon>
        <taxon>Teleostei</taxon>
        <taxon>Ostariophysi</taxon>
        <taxon>Siluriformes</taxon>
        <taxon>Siluridae</taxon>
        <taxon>Silurus</taxon>
    </lineage>
</organism>
<comment type="caution">
    <text evidence="1">The sequence shown here is derived from an EMBL/GenBank/DDBJ whole genome shotgun (WGS) entry which is preliminary data.</text>
</comment>
<feature type="non-terminal residue" evidence="1">
    <location>
        <position position="237"/>
    </location>
</feature>
<sequence length="237" mass="26726">VEVYLKEPLMSIHLSPKQVALDMLCLCSQLDLLIRAQVHQGQTKLDLNPEESEAFQNQGAEIIDQMKQCLQNSSKPAPFLEDYLDIAGLSMIFPRVEVYVIHGSPVDMLEEPAMDGYFSQLGRLNQLLGFSQQLDNDVKHIRRHKYIPHQLAVVHQGLKSFKDVVPLSAIKKDIEANFKSLKMSLVAEEGSEQEPQLPAQYIRWVSQVTQSIISAITSLPEELTDELNPVMAFVSEL</sequence>
<accession>A0AAD5AQV6</accession>
<keyword evidence="2" id="KW-1185">Reference proteome</keyword>
<proteinExistence type="predicted"/>
<dbReference type="AlphaFoldDB" id="A0AAD5AQV6"/>